<dbReference type="AlphaFoldDB" id="A0A1J7I313"/>
<dbReference type="InterPro" id="IPR013766">
    <property type="entry name" value="Thioredoxin_domain"/>
</dbReference>
<name>A0A1J7I313_LUPAN</name>
<dbReference type="PANTHER" id="PTHR45672">
    <property type="entry name" value="PROTEIN DISULFIDE-ISOMERASE C17H9.14C-RELATED"/>
    <property type="match status" value="1"/>
</dbReference>
<dbReference type="PROSITE" id="PS51257">
    <property type="entry name" value="PROKAR_LIPOPROTEIN"/>
    <property type="match status" value="1"/>
</dbReference>
<dbReference type="PANTHER" id="PTHR45672:SF3">
    <property type="entry name" value="THIOREDOXIN DOMAIN-CONTAINING PROTEIN 5"/>
    <property type="match status" value="1"/>
</dbReference>
<keyword evidence="2 3" id="KW-0732">Signal</keyword>
<accession>A0A1J7I313</accession>
<organism evidence="5 6">
    <name type="scientific">Lupinus angustifolius</name>
    <name type="common">Narrow-leaved blue lupine</name>
    <dbReference type="NCBI Taxonomy" id="3871"/>
    <lineage>
        <taxon>Eukaryota</taxon>
        <taxon>Viridiplantae</taxon>
        <taxon>Streptophyta</taxon>
        <taxon>Embryophyta</taxon>
        <taxon>Tracheophyta</taxon>
        <taxon>Spermatophyta</taxon>
        <taxon>Magnoliopsida</taxon>
        <taxon>eudicotyledons</taxon>
        <taxon>Gunneridae</taxon>
        <taxon>Pentapetalae</taxon>
        <taxon>rosids</taxon>
        <taxon>fabids</taxon>
        <taxon>Fabales</taxon>
        <taxon>Fabaceae</taxon>
        <taxon>Papilionoideae</taxon>
        <taxon>50 kb inversion clade</taxon>
        <taxon>genistoids sensu lato</taxon>
        <taxon>core genistoids</taxon>
        <taxon>Genisteae</taxon>
        <taxon>Lupinus</taxon>
    </lineage>
</organism>
<dbReference type="GO" id="GO:0003756">
    <property type="term" value="F:protein disulfide isomerase activity"/>
    <property type="evidence" value="ECO:0007669"/>
    <property type="project" value="TreeGrafter"/>
</dbReference>
<comment type="similarity">
    <text evidence="1">Belongs to the protein disulfide isomerase family.</text>
</comment>
<protein>
    <recommendedName>
        <fullName evidence="4">Thioredoxin domain-containing protein</fullName>
    </recommendedName>
</protein>
<keyword evidence="6" id="KW-1185">Reference proteome</keyword>
<dbReference type="OMA" id="GTDKAVC"/>
<dbReference type="GO" id="GO:0005783">
    <property type="term" value="C:endoplasmic reticulum"/>
    <property type="evidence" value="ECO:0007669"/>
    <property type="project" value="TreeGrafter"/>
</dbReference>
<feature type="domain" description="Thioredoxin" evidence="4">
    <location>
        <begin position="20"/>
        <end position="134"/>
    </location>
</feature>
<evidence type="ECO:0000256" key="1">
    <source>
        <dbReference type="ARBA" id="ARBA00006347"/>
    </source>
</evidence>
<feature type="chain" id="PRO_5013289660" description="Thioredoxin domain-containing protein" evidence="3">
    <location>
        <begin position="27"/>
        <end position="170"/>
    </location>
</feature>
<reference evidence="5 6" key="1">
    <citation type="journal article" date="2017" name="Plant Biotechnol. J.">
        <title>A comprehensive draft genome sequence for lupin (Lupinus angustifolius), an emerging health food: insights into plant-microbe interactions and legume evolution.</title>
        <authorList>
            <person name="Hane J.K."/>
            <person name="Ming Y."/>
            <person name="Kamphuis L.G."/>
            <person name="Nelson M.N."/>
            <person name="Garg G."/>
            <person name="Atkins C.A."/>
            <person name="Bayer P.E."/>
            <person name="Bravo A."/>
            <person name="Bringans S."/>
            <person name="Cannon S."/>
            <person name="Edwards D."/>
            <person name="Foley R."/>
            <person name="Gao L.L."/>
            <person name="Harrison M.J."/>
            <person name="Huang W."/>
            <person name="Hurgobin B."/>
            <person name="Li S."/>
            <person name="Liu C.W."/>
            <person name="McGrath A."/>
            <person name="Morahan G."/>
            <person name="Murray J."/>
            <person name="Weller J."/>
            <person name="Jian J."/>
            <person name="Singh K.B."/>
        </authorList>
    </citation>
    <scope>NUCLEOTIDE SEQUENCE [LARGE SCALE GENOMIC DNA]</scope>
    <source>
        <strain evidence="6">cv. Tanjil</strain>
        <tissue evidence="5">Whole plant</tissue>
    </source>
</reference>
<evidence type="ECO:0000313" key="5">
    <source>
        <dbReference type="EMBL" id="OIW09153.1"/>
    </source>
</evidence>
<gene>
    <name evidence="5" type="ORF">TanjilG_11291</name>
</gene>
<dbReference type="Gene3D" id="3.40.30.10">
    <property type="entry name" value="Glutaredoxin"/>
    <property type="match status" value="1"/>
</dbReference>
<proteinExistence type="inferred from homology"/>
<feature type="signal peptide" evidence="3">
    <location>
        <begin position="1"/>
        <end position="26"/>
    </location>
</feature>
<dbReference type="GO" id="GO:0006457">
    <property type="term" value="P:protein folding"/>
    <property type="evidence" value="ECO:0007669"/>
    <property type="project" value="TreeGrafter"/>
</dbReference>
<evidence type="ECO:0000313" key="6">
    <source>
        <dbReference type="Proteomes" id="UP000188354"/>
    </source>
</evidence>
<dbReference type="Gramene" id="OIW09153">
    <property type="protein sequence ID" value="OIW09153"/>
    <property type="gene ID" value="TanjilG_11291"/>
</dbReference>
<dbReference type="InterPro" id="IPR051063">
    <property type="entry name" value="PDI"/>
</dbReference>
<dbReference type="STRING" id="3871.A0A1J7I313"/>
<sequence>MKIHHHSFLLLLTIIITSCLIIPTHSEVITLTTDTFSDKIKEKGTAWFVKFCVPWCKHCKNLGSLWDDLGKAMETEDEIEIGEVDCGTDKAVCSKVDIHSYPIFKVFYDGEEVARYQGTRNVESLKAFVLEEAEKAAAKSLHGLQPALHPGLVVKSFFRLRLAKVHSAQF</sequence>
<evidence type="ECO:0000259" key="4">
    <source>
        <dbReference type="PROSITE" id="PS51352"/>
    </source>
</evidence>
<evidence type="ECO:0000256" key="3">
    <source>
        <dbReference type="SAM" id="SignalP"/>
    </source>
</evidence>
<dbReference type="PROSITE" id="PS51352">
    <property type="entry name" value="THIOREDOXIN_2"/>
    <property type="match status" value="1"/>
</dbReference>
<dbReference type="SUPFAM" id="SSF52833">
    <property type="entry name" value="Thioredoxin-like"/>
    <property type="match status" value="1"/>
</dbReference>
<dbReference type="Proteomes" id="UP000188354">
    <property type="component" value="Chromosome LG06"/>
</dbReference>
<dbReference type="Pfam" id="PF00085">
    <property type="entry name" value="Thioredoxin"/>
    <property type="match status" value="1"/>
</dbReference>
<dbReference type="EMBL" id="CM007366">
    <property type="protein sequence ID" value="OIW09153.1"/>
    <property type="molecule type" value="Genomic_DNA"/>
</dbReference>
<dbReference type="InterPro" id="IPR036249">
    <property type="entry name" value="Thioredoxin-like_sf"/>
</dbReference>
<evidence type="ECO:0000256" key="2">
    <source>
        <dbReference type="ARBA" id="ARBA00022729"/>
    </source>
</evidence>